<dbReference type="Proteomes" id="UP000208104">
    <property type="component" value="Segment"/>
</dbReference>
<evidence type="ECO:0000313" key="2">
    <source>
        <dbReference type="Proteomes" id="UP000208104"/>
    </source>
</evidence>
<protein>
    <submittedName>
        <fullName evidence="1">Uncharacterized protein</fullName>
    </submittedName>
</protein>
<gene>
    <name evidence="1" type="ORF">JENST_105</name>
</gene>
<organism evidence="1 2">
    <name type="scientific">Brevibacillus phage Jenst</name>
    <dbReference type="NCBI Taxonomy" id="1691954"/>
    <lineage>
        <taxon>Viruses</taxon>
        <taxon>Duplodnaviria</taxon>
        <taxon>Heunggongvirae</taxon>
        <taxon>Uroviricota</taxon>
        <taxon>Caudoviricetes</taxon>
        <taxon>Jenstvirus</taxon>
        <taxon>Jenstvirus jenst</taxon>
    </lineage>
</organism>
<keyword evidence="2" id="KW-1185">Reference proteome</keyword>
<dbReference type="GeneID" id="26626053"/>
<dbReference type="RefSeq" id="YP_009199166.1">
    <property type="nucleotide sequence ID" value="NC_028805.1"/>
</dbReference>
<reference evidence="1 2" key="1">
    <citation type="journal article" date="2015" name="Genome Announc.">
        <title>Genome Sequences of Five Additional Brevibacillus laterosporus Bacteriophages.</title>
        <authorList>
            <person name="Merrill B.D."/>
            <person name="Berg J.A."/>
            <person name="Graves K.A."/>
            <person name="Ward A.T."/>
            <person name="Hilton J.A."/>
            <person name="Wake B.N."/>
            <person name="Grose J.H."/>
            <person name="Breakwell D.P."/>
            <person name="Burnett S.H."/>
        </authorList>
    </citation>
    <scope>NUCLEOTIDE SEQUENCE [LARGE SCALE GENOMIC DNA]</scope>
</reference>
<name>A0A0K2CNW9_9CAUD</name>
<accession>A0A0K2CNW9</accession>
<dbReference type="KEGG" id="vg:26626053"/>
<proteinExistence type="predicted"/>
<dbReference type="EMBL" id="KT151955">
    <property type="protein sequence ID" value="ALA07234.1"/>
    <property type="molecule type" value="Genomic_DNA"/>
</dbReference>
<evidence type="ECO:0000313" key="1">
    <source>
        <dbReference type="EMBL" id="ALA07234.1"/>
    </source>
</evidence>
<sequence length="130" mass="15227">MVNYIIGVKFDDCSYSKEYDFKYECEVIDIGIGDKVVVETRHGLQIATVKTVIRLAIGETYERATAWVIQKIDMTTHNRRKFREKEAKKLKARLEERRQQLEDSIVYNMLAQSDPEFAKLLSDYTRLVNS</sequence>